<keyword evidence="1" id="KW-1133">Transmembrane helix</keyword>
<accession>A0A2I9DGF1</accession>
<dbReference type="AlphaFoldDB" id="A0A2I9DGF1"/>
<protein>
    <submittedName>
        <fullName evidence="2">Uncharacterized protein</fullName>
    </submittedName>
</protein>
<dbReference type="EMBL" id="BFAG01000003">
    <property type="protein sequence ID" value="GBF05198.1"/>
    <property type="molecule type" value="Genomic_DNA"/>
</dbReference>
<dbReference type="Proteomes" id="UP000236569">
    <property type="component" value="Unassembled WGS sequence"/>
</dbReference>
<organism evidence="2 3">
    <name type="scientific">Deinococcus aerius</name>
    <dbReference type="NCBI Taxonomy" id="200253"/>
    <lineage>
        <taxon>Bacteria</taxon>
        <taxon>Thermotogati</taxon>
        <taxon>Deinococcota</taxon>
        <taxon>Deinococci</taxon>
        <taxon>Deinococcales</taxon>
        <taxon>Deinococcaceae</taxon>
        <taxon>Deinococcus</taxon>
    </lineage>
</organism>
<name>A0A2I9DGF1_9DEIO</name>
<comment type="caution">
    <text evidence="2">The sequence shown here is derived from an EMBL/GenBank/DDBJ whole genome shotgun (WGS) entry which is preliminary data.</text>
</comment>
<keyword evidence="1" id="KW-0472">Membrane</keyword>
<feature type="transmembrane region" description="Helical" evidence="1">
    <location>
        <begin position="42"/>
        <end position="63"/>
    </location>
</feature>
<keyword evidence="3" id="KW-1185">Reference proteome</keyword>
<keyword evidence="1" id="KW-0812">Transmembrane</keyword>
<sequence>MPALTPKAQVSLKVGRRLAGYAGRMIRYRRQNALTPEKDAEITVNLTPLLFFAVGYVAMRALLGTLMQGQNE</sequence>
<evidence type="ECO:0000313" key="2">
    <source>
        <dbReference type="EMBL" id="GBF05198.1"/>
    </source>
</evidence>
<evidence type="ECO:0000256" key="1">
    <source>
        <dbReference type="SAM" id="Phobius"/>
    </source>
</evidence>
<gene>
    <name evidence="2" type="ORF">DAERI_030364</name>
</gene>
<evidence type="ECO:0000313" key="3">
    <source>
        <dbReference type="Proteomes" id="UP000236569"/>
    </source>
</evidence>
<reference evidence="3" key="1">
    <citation type="submission" date="2018-01" db="EMBL/GenBank/DDBJ databases">
        <title>Draft Genome Sequence of the Radioresistant Bacterium Deinococcus aerius TR0125, Isolated from the Higher Atmosphere above Japan.</title>
        <authorList>
            <person name="Satoh K."/>
            <person name="Arai H."/>
            <person name="Sanzen T."/>
            <person name="Kawaguchi Y."/>
            <person name="Hayashi H."/>
            <person name="Yokobori S."/>
            <person name="Yamagishi A."/>
            <person name="Oono Y."/>
            <person name="Narumi I."/>
        </authorList>
    </citation>
    <scope>NUCLEOTIDE SEQUENCE [LARGE SCALE GENOMIC DNA]</scope>
    <source>
        <strain evidence="3">TR0125</strain>
    </source>
</reference>
<proteinExistence type="predicted"/>